<feature type="transmembrane region" description="Helical" evidence="28">
    <location>
        <begin position="7"/>
        <end position="33"/>
    </location>
</feature>
<evidence type="ECO:0000256" key="28">
    <source>
        <dbReference type="SAM" id="Phobius"/>
    </source>
</evidence>
<comment type="caution">
    <text evidence="32">The sequence shown here is derived from an EMBL/GenBank/DDBJ whole genome shotgun (WGS) entry which is preliminary data.</text>
</comment>
<dbReference type="GO" id="GO:0008360">
    <property type="term" value="P:regulation of cell shape"/>
    <property type="evidence" value="ECO:0007669"/>
    <property type="project" value="UniProtKB-KW"/>
</dbReference>
<dbReference type="EMBL" id="PQVH01000014">
    <property type="protein sequence ID" value="TFW70134.1"/>
    <property type="molecule type" value="Genomic_DNA"/>
</dbReference>
<gene>
    <name evidence="32" type="ORF">C3Y98_11790</name>
</gene>
<evidence type="ECO:0000256" key="16">
    <source>
        <dbReference type="ARBA" id="ARBA00022968"/>
    </source>
</evidence>
<dbReference type="GO" id="GO:0008658">
    <property type="term" value="F:penicillin binding"/>
    <property type="evidence" value="ECO:0007669"/>
    <property type="project" value="InterPro"/>
</dbReference>
<evidence type="ECO:0000259" key="29">
    <source>
        <dbReference type="Pfam" id="PF00905"/>
    </source>
</evidence>
<dbReference type="GO" id="GO:0046677">
    <property type="term" value="P:response to antibiotic"/>
    <property type="evidence" value="ECO:0007669"/>
    <property type="project" value="UniProtKB-KW"/>
</dbReference>
<evidence type="ECO:0000256" key="9">
    <source>
        <dbReference type="ARBA" id="ARBA00022645"/>
    </source>
</evidence>
<evidence type="ECO:0000256" key="12">
    <source>
        <dbReference type="ARBA" id="ARBA00022679"/>
    </source>
</evidence>
<evidence type="ECO:0000256" key="11">
    <source>
        <dbReference type="ARBA" id="ARBA00022676"/>
    </source>
</evidence>
<evidence type="ECO:0000256" key="14">
    <source>
        <dbReference type="ARBA" id="ARBA00022801"/>
    </source>
</evidence>
<evidence type="ECO:0000256" key="22">
    <source>
        <dbReference type="ARBA" id="ARBA00023316"/>
    </source>
</evidence>
<feature type="domain" description="Penicillin-binding protein transpeptidase" evidence="29">
    <location>
        <begin position="437"/>
        <end position="677"/>
    </location>
</feature>
<dbReference type="InterPro" id="IPR001460">
    <property type="entry name" value="PCN-bd_Tpept"/>
</dbReference>
<keyword evidence="9" id="KW-0121">Carboxypeptidase</keyword>
<evidence type="ECO:0000256" key="13">
    <source>
        <dbReference type="ARBA" id="ARBA00022692"/>
    </source>
</evidence>
<evidence type="ECO:0000313" key="32">
    <source>
        <dbReference type="EMBL" id="TFW70134.1"/>
    </source>
</evidence>
<comment type="similarity">
    <text evidence="3">In the C-terminal section; belongs to the transpeptidase family.</text>
</comment>
<keyword evidence="7" id="KW-1003">Cell membrane</keyword>
<dbReference type="Pfam" id="PF00912">
    <property type="entry name" value="Transgly"/>
    <property type="match status" value="1"/>
</dbReference>
<evidence type="ECO:0000256" key="19">
    <source>
        <dbReference type="ARBA" id="ARBA00023136"/>
    </source>
</evidence>
<dbReference type="InterPro" id="IPR001264">
    <property type="entry name" value="Glyco_trans_51"/>
</dbReference>
<dbReference type="SUPFAM" id="SSF56601">
    <property type="entry name" value="beta-lactamase/transpeptidase-like"/>
    <property type="match status" value="1"/>
</dbReference>
<keyword evidence="13 28" id="KW-0812">Transmembrane</keyword>
<dbReference type="Pfam" id="PF17092">
    <property type="entry name" value="PCB_OB"/>
    <property type="match status" value="1"/>
</dbReference>
<dbReference type="Proteomes" id="UP000297706">
    <property type="component" value="Unassembled WGS sequence"/>
</dbReference>
<evidence type="ECO:0000313" key="33">
    <source>
        <dbReference type="Proteomes" id="UP000297706"/>
    </source>
</evidence>
<dbReference type="GO" id="GO:0009002">
    <property type="term" value="F:serine-type D-Ala-D-Ala carboxypeptidase activity"/>
    <property type="evidence" value="ECO:0007669"/>
    <property type="project" value="UniProtKB-EC"/>
</dbReference>
<evidence type="ECO:0000256" key="10">
    <source>
        <dbReference type="ARBA" id="ARBA00022670"/>
    </source>
</evidence>
<dbReference type="GO" id="GO:0030288">
    <property type="term" value="C:outer membrane-bounded periplasmic space"/>
    <property type="evidence" value="ECO:0007669"/>
    <property type="project" value="TreeGrafter"/>
</dbReference>
<dbReference type="GO" id="GO:0006508">
    <property type="term" value="P:proteolysis"/>
    <property type="evidence" value="ECO:0007669"/>
    <property type="project" value="UniProtKB-KW"/>
</dbReference>
<keyword evidence="17" id="KW-0573">Peptidoglycan synthesis</keyword>
<keyword evidence="15" id="KW-0133">Cell shape</keyword>
<keyword evidence="19 28" id="KW-0472">Membrane</keyword>
<evidence type="ECO:0000256" key="17">
    <source>
        <dbReference type="ARBA" id="ARBA00022984"/>
    </source>
</evidence>
<keyword evidence="18 28" id="KW-1133">Transmembrane helix</keyword>
<dbReference type="UniPathway" id="UPA00219"/>
<evidence type="ECO:0000256" key="2">
    <source>
        <dbReference type="ARBA" id="ARBA00004752"/>
    </source>
</evidence>
<dbReference type="GO" id="GO:0008955">
    <property type="term" value="F:peptidoglycan glycosyltransferase activity"/>
    <property type="evidence" value="ECO:0007669"/>
    <property type="project" value="UniProtKB-EC"/>
</dbReference>
<evidence type="ECO:0000256" key="3">
    <source>
        <dbReference type="ARBA" id="ARBA00007090"/>
    </source>
</evidence>
<dbReference type="GO" id="GO:0009252">
    <property type="term" value="P:peptidoglycan biosynthetic process"/>
    <property type="evidence" value="ECO:0007669"/>
    <property type="project" value="UniProtKB-UniPathway"/>
</dbReference>
<dbReference type="Pfam" id="PF00905">
    <property type="entry name" value="Transpeptidase"/>
    <property type="match status" value="1"/>
</dbReference>
<dbReference type="GO" id="GO:0005886">
    <property type="term" value="C:plasma membrane"/>
    <property type="evidence" value="ECO:0007669"/>
    <property type="project" value="UniProtKB-SubCell"/>
</dbReference>
<comment type="pathway">
    <text evidence="26">Glycan biosynthesis.</text>
</comment>
<evidence type="ECO:0000259" key="30">
    <source>
        <dbReference type="Pfam" id="PF00912"/>
    </source>
</evidence>
<evidence type="ECO:0000256" key="5">
    <source>
        <dbReference type="ARBA" id="ARBA00012448"/>
    </source>
</evidence>
<keyword evidence="16" id="KW-0735">Signal-anchor</keyword>
<dbReference type="GO" id="GO:0071555">
    <property type="term" value="P:cell wall organization"/>
    <property type="evidence" value="ECO:0007669"/>
    <property type="project" value="UniProtKB-KW"/>
</dbReference>
<comment type="catalytic activity">
    <reaction evidence="23">
        <text>Preferential cleavage: (Ac)2-L-Lys-D-Ala-|-D-Ala. Also transpeptidation of peptidyl-alanyl moieties that are N-acyl substituents of D-alanine.</text>
        <dbReference type="EC" id="3.4.16.4"/>
    </reaction>
</comment>
<evidence type="ECO:0000256" key="15">
    <source>
        <dbReference type="ARBA" id="ARBA00022960"/>
    </source>
</evidence>
<feature type="domain" description="Penicillin-binding protein OB-like" evidence="31">
    <location>
        <begin position="320"/>
        <end position="429"/>
    </location>
</feature>
<dbReference type="EC" id="3.4.16.4" evidence="5"/>
<evidence type="ECO:0000256" key="20">
    <source>
        <dbReference type="ARBA" id="ARBA00023251"/>
    </source>
</evidence>
<evidence type="ECO:0000256" key="25">
    <source>
        <dbReference type="ARBA" id="ARBA00049902"/>
    </source>
</evidence>
<evidence type="ECO:0000256" key="8">
    <source>
        <dbReference type="ARBA" id="ARBA00022519"/>
    </source>
</evidence>
<keyword evidence="21" id="KW-0511">Multifunctional enzyme</keyword>
<evidence type="ECO:0000256" key="21">
    <source>
        <dbReference type="ARBA" id="ARBA00023268"/>
    </source>
</evidence>
<evidence type="ECO:0000256" key="7">
    <source>
        <dbReference type="ARBA" id="ARBA00022475"/>
    </source>
</evidence>
<name>A0A4Y9VPT2_9PROT</name>
<feature type="region of interest" description="Disordered" evidence="27">
    <location>
        <begin position="757"/>
        <end position="829"/>
    </location>
</feature>
<dbReference type="RefSeq" id="WP_135278774.1">
    <property type="nucleotide sequence ID" value="NZ_PQVH01000014.1"/>
</dbReference>
<dbReference type="FunFam" id="1.10.3810.10:FF:000003">
    <property type="entry name" value="Penicillin-binding protein 1a"/>
    <property type="match status" value="1"/>
</dbReference>
<keyword evidence="12" id="KW-0808">Transferase</keyword>
<dbReference type="InterPro" id="IPR012338">
    <property type="entry name" value="Beta-lactam/transpept-like"/>
</dbReference>
<evidence type="ECO:0000256" key="18">
    <source>
        <dbReference type="ARBA" id="ARBA00022989"/>
    </source>
</evidence>
<feature type="domain" description="Glycosyl transferase family 51" evidence="30">
    <location>
        <begin position="59"/>
        <end position="234"/>
    </location>
</feature>
<evidence type="ECO:0000256" key="26">
    <source>
        <dbReference type="ARBA" id="ARBA00060592"/>
    </source>
</evidence>
<keyword evidence="10" id="KW-0645">Protease</keyword>
<comment type="catalytic activity">
    <reaction evidence="25">
        <text>[GlcNAc-(1-&gt;4)-Mur2Ac(oyl-L-Ala-gamma-D-Glu-L-Lys-D-Ala-D-Ala)](n)-di-trans,octa-cis-undecaprenyl diphosphate + beta-D-GlcNAc-(1-&gt;4)-Mur2Ac(oyl-L-Ala-gamma-D-Glu-L-Lys-D-Ala-D-Ala)-di-trans,octa-cis-undecaprenyl diphosphate = [GlcNAc-(1-&gt;4)-Mur2Ac(oyl-L-Ala-gamma-D-Glu-L-Lys-D-Ala-D-Ala)](n+1)-di-trans,octa-cis-undecaprenyl diphosphate + di-trans,octa-cis-undecaprenyl diphosphate + H(+)</text>
        <dbReference type="Rhea" id="RHEA:23708"/>
        <dbReference type="Rhea" id="RHEA-COMP:9602"/>
        <dbReference type="Rhea" id="RHEA-COMP:9603"/>
        <dbReference type="ChEBI" id="CHEBI:15378"/>
        <dbReference type="ChEBI" id="CHEBI:58405"/>
        <dbReference type="ChEBI" id="CHEBI:60033"/>
        <dbReference type="ChEBI" id="CHEBI:78435"/>
        <dbReference type="EC" id="2.4.99.28"/>
    </reaction>
</comment>
<proteinExistence type="inferred from homology"/>
<dbReference type="Gene3D" id="1.10.3810.10">
    <property type="entry name" value="Biosynthetic peptidoglycan transglycosylase-like"/>
    <property type="match status" value="1"/>
</dbReference>
<dbReference type="SUPFAM" id="SSF53955">
    <property type="entry name" value="Lysozyme-like"/>
    <property type="match status" value="1"/>
</dbReference>
<keyword evidence="11" id="KW-0328">Glycosyltransferase</keyword>
<dbReference type="OrthoDB" id="9766909at2"/>
<dbReference type="AlphaFoldDB" id="A0A4Y9VPT2"/>
<keyword evidence="22" id="KW-0961">Cell wall biogenesis/degradation</keyword>
<dbReference type="InterPro" id="IPR050396">
    <property type="entry name" value="Glycosyltr_51/Transpeptidase"/>
</dbReference>
<accession>A0A4Y9VPT2</accession>
<comment type="subcellular location">
    <subcellularLocation>
        <location evidence="1">Cell inner membrane</location>
        <topology evidence="1">Single-pass type II membrane protein</topology>
    </subcellularLocation>
</comment>
<dbReference type="EC" id="2.4.99.28" evidence="24"/>
<keyword evidence="20" id="KW-0046">Antibiotic resistance</keyword>
<dbReference type="InterPro" id="IPR023346">
    <property type="entry name" value="Lysozyme-like_dom_sf"/>
</dbReference>
<keyword evidence="8" id="KW-0997">Cell inner membrane</keyword>
<evidence type="ECO:0000256" key="27">
    <source>
        <dbReference type="SAM" id="MobiDB-lite"/>
    </source>
</evidence>
<organism evidence="32 33">
    <name type="scientific">Methylotenera oryzisoli</name>
    <dbReference type="NCBI Taxonomy" id="2080758"/>
    <lineage>
        <taxon>Bacteria</taxon>
        <taxon>Pseudomonadati</taxon>
        <taxon>Pseudomonadota</taxon>
        <taxon>Betaproteobacteria</taxon>
        <taxon>Nitrosomonadales</taxon>
        <taxon>Methylophilaceae</taxon>
        <taxon>Methylotenera</taxon>
    </lineage>
</organism>
<dbReference type="Gene3D" id="3.40.710.10">
    <property type="entry name" value="DD-peptidase/beta-lactamase superfamily"/>
    <property type="match status" value="2"/>
</dbReference>
<comment type="similarity">
    <text evidence="4">In the N-terminal section; belongs to the glycosyltransferase 51 family.</text>
</comment>
<comment type="pathway">
    <text evidence="2">Cell wall biogenesis; peptidoglycan biosynthesis.</text>
</comment>
<dbReference type="NCBIfam" id="TIGR02074">
    <property type="entry name" value="PBP_1a_fam"/>
    <property type="match status" value="1"/>
</dbReference>
<evidence type="ECO:0000256" key="6">
    <source>
        <dbReference type="ARBA" id="ARBA00018638"/>
    </source>
</evidence>
<evidence type="ECO:0000259" key="31">
    <source>
        <dbReference type="Pfam" id="PF17092"/>
    </source>
</evidence>
<protein>
    <recommendedName>
        <fullName evidence="6">Penicillin-binding protein 1A</fullName>
        <ecNumber evidence="24">2.4.99.28</ecNumber>
        <ecNumber evidence="5">3.4.16.4</ecNumber>
    </recommendedName>
</protein>
<evidence type="ECO:0000256" key="23">
    <source>
        <dbReference type="ARBA" id="ARBA00034000"/>
    </source>
</evidence>
<keyword evidence="33" id="KW-1185">Reference proteome</keyword>
<dbReference type="PANTHER" id="PTHR32282">
    <property type="entry name" value="BINDING PROTEIN TRANSPEPTIDASE, PUTATIVE-RELATED"/>
    <property type="match status" value="1"/>
</dbReference>
<evidence type="ECO:0000256" key="1">
    <source>
        <dbReference type="ARBA" id="ARBA00004249"/>
    </source>
</evidence>
<evidence type="ECO:0000256" key="4">
    <source>
        <dbReference type="ARBA" id="ARBA00007739"/>
    </source>
</evidence>
<dbReference type="InterPro" id="IPR036950">
    <property type="entry name" value="PBP_transglycosylase"/>
</dbReference>
<sequence>MTPNKWWHYLLLTIIVSGLSAIAFVGIAVAIIYPSLPSLETLTDYRPKLPLRVYSEDGYLIEEFGEERRAYVKIADVPKNMKDAVLAIEDRRFYQHGGIDTKGILRAIKNNITGVSHEGASTITMQVAKNFFTKPNGKRTLGTKINEALLAIKIENNLSKDKILELYINQIYLGQRSYGFAAAAQVYFGKPLEKLNLAETAMLAGLPKAPSGYNPYLHPKRAIARQMEVLRDMQRYGFIEESVYKKALNQPLRFKASRQSRDLSADYVAEMVRESLYATYQDEIYSSGLKVYTTVRKTNQEAANSALRDGILDYDARQGYRGPEKILNINTTVTDADKEVITDALSDIDVSNGLVPAAITKISEKSITVHTKFGDDVEINGKGLALIQNTLNEKKPEKRLLKVGAVIRIVNASPSTQSGQWRITQLPQVESALISIAPENGAIRALVGGFDFNRNKFNHVTQAWRQPGSSFKPFIYSAALEKGYTPATIVEDAPLTFSSEETGNKEWTPQNYDATFDGPIRLRQALAKSKNMVAIRVLDSIGPGYAQDYITRFGFAAKNHPAYMTMALGAGSATPMQMASAYAVFANGGYRVNPYLISKIVDQNGKVVSQSKFVTARNDAPRVIDARNAFIMNSMMQDVVRYGTAAKAAQLGRGDLAGKTGTTNDHYDAWFTGYSPKLVAVTWVGFDKPRRLGRNETGGSTALPIWIKYMASALRNVPETDMPVPDGVMALRIDPTTGIRADNDENGIYEYFYHENPPPEVETELPGMLEGGETLPPSQPQQMLQPDITLLPRKDLGANRTAKPADAANGKEQSAHKPADQVQQLLNPH</sequence>
<reference evidence="32 33" key="1">
    <citation type="submission" date="2018-02" db="EMBL/GenBank/DDBJ databases">
        <title>A novel lanthanide dependent methylotroph, Methylotenera sp. La3113.</title>
        <authorList>
            <person name="Lv H."/>
            <person name="Tani A."/>
        </authorList>
    </citation>
    <scope>NUCLEOTIDE SEQUENCE [LARGE SCALE GENOMIC DNA]</scope>
    <source>
        <strain evidence="32 33">La3113</strain>
    </source>
</reference>
<keyword evidence="14" id="KW-0378">Hydrolase</keyword>
<dbReference type="InterPro" id="IPR031376">
    <property type="entry name" value="PCB_OB"/>
</dbReference>
<dbReference type="PANTHER" id="PTHR32282:SF27">
    <property type="entry name" value="PENICILLIN-BINDING PROTEIN 1A"/>
    <property type="match status" value="1"/>
</dbReference>
<evidence type="ECO:0000256" key="24">
    <source>
        <dbReference type="ARBA" id="ARBA00044770"/>
    </source>
</evidence>